<dbReference type="EMBL" id="FNLO01000001">
    <property type="protein sequence ID" value="SDV46406.1"/>
    <property type="molecule type" value="Genomic_DNA"/>
</dbReference>
<dbReference type="InterPro" id="IPR050223">
    <property type="entry name" value="D-isomer_2-hydroxyacid_DH"/>
</dbReference>
<protein>
    <submittedName>
        <fullName evidence="6">Gluconate 2-dehydrogenase</fullName>
    </submittedName>
</protein>
<dbReference type="PANTHER" id="PTHR10996:SF283">
    <property type="entry name" value="GLYOXYLATE_HYDROXYPYRUVATE REDUCTASE B"/>
    <property type="match status" value="1"/>
</dbReference>
<dbReference type="PANTHER" id="PTHR10996">
    <property type="entry name" value="2-HYDROXYACID DEHYDROGENASE-RELATED"/>
    <property type="match status" value="1"/>
</dbReference>
<dbReference type="GO" id="GO:0016618">
    <property type="term" value="F:hydroxypyruvate reductase [NAD(P)H] activity"/>
    <property type="evidence" value="ECO:0007669"/>
    <property type="project" value="TreeGrafter"/>
</dbReference>
<dbReference type="GO" id="GO:0051287">
    <property type="term" value="F:NAD binding"/>
    <property type="evidence" value="ECO:0007669"/>
    <property type="project" value="InterPro"/>
</dbReference>
<keyword evidence="2 3" id="KW-0560">Oxidoreductase</keyword>
<dbReference type="GO" id="GO:0005829">
    <property type="term" value="C:cytosol"/>
    <property type="evidence" value="ECO:0007669"/>
    <property type="project" value="TreeGrafter"/>
</dbReference>
<dbReference type="AlphaFoldDB" id="A0A1H2PJ93"/>
<dbReference type="InterPro" id="IPR006140">
    <property type="entry name" value="D-isomer_DH_NAD-bd"/>
</dbReference>
<evidence type="ECO:0000313" key="6">
    <source>
        <dbReference type="EMBL" id="SDV46406.1"/>
    </source>
</evidence>
<evidence type="ECO:0000256" key="2">
    <source>
        <dbReference type="ARBA" id="ARBA00023002"/>
    </source>
</evidence>
<evidence type="ECO:0000259" key="4">
    <source>
        <dbReference type="Pfam" id="PF00389"/>
    </source>
</evidence>
<reference evidence="7" key="1">
    <citation type="submission" date="2016-09" db="EMBL/GenBank/DDBJ databases">
        <authorList>
            <person name="Varghese N."/>
            <person name="Submissions S."/>
        </authorList>
    </citation>
    <scope>NUCLEOTIDE SEQUENCE [LARGE SCALE GENOMIC DNA]</scope>
    <source>
        <strain evidence="7">JS23</strain>
    </source>
</reference>
<name>A0A1H2PJ93_9BURK</name>
<evidence type="ECO:0000259" key="5">
    <source>
        <dbReference type="Pfam" id="PF02826"/>
    </source>
</evidence>
<sequence length="325" mass="34718">MKPRILIYRAQPDAVEARLAEHFSIERIDGLRANPDALADALAQVDGALGSSVAIGAAELSRATRLRAIATVSVGIDKFDLAALDARHVVLSHTPDVLTETTADTVFALVLATARRVVELADYVRAGRWQKSIGAELYGVDVHHKTIGIIGLGRIGQAVARRAALGFGMKVLYHGRHRDETAERTYGARLCSLDTLLGEADFVCLQVPLTDATRGMIGSRELSLMKPDAILINASRGAVIDEAALIAALTEGRVRAAGLDVFEHEPVSADSALLRLPNVVPLPHIGSATEETRVAMAMQAADNLIAALIRNELPNTVNPAAWAKR</sequence>
<evidence type="ECO:0000256" key="3">
    <source>
        <dbReference type="RuleBase" id="RU003719"/>
    </source>
</evidence>
<dbReference type="Pfam" id="PF00389">
    <property type="entry name" value="2-Hacid_dh"/>
    <property type="match status" value="1"/>
</dbReference>
<dbReference type="InterPro" id="IPR036291">
    <property type="entry name" value="NAD(P)-bd_dom_sf"/>
</dbReference>
<dbReference type="Pfam" id="PF02826">
    <property type="entry name" value="2-Hacid_dh_C"/>
    <property type="match status" value="1"/>
</dbReference>
<feature type="domain" description="D-isomer specific 2-hydroxyacid dehydrogenase catalytic" evidence="4">
    <location>
        <begin position="5"/>
        <end position="318"/>
    </location>
</feature>
<dbReference type="InterPro" id="IPR006139">
    <property type="entry name" value="D-isomer_2_OHA_DH_cat_dom"/>
</dbReference>
<dbReference type="SUPFAM" id="SSF52283">
    <property type="entry name" value="Formate/glycerate dehydrogenase catalytic domain-like"/>
    <property type="match status" value="1"/>
</dbReference>
<dbReference type="FunFam" id="3.40.50.720:FF:000462">
    <property type="entry name" value="Glyoxylate reductase (NADP+)"/>
    <property type="match status" value="1"/>
</dbReference>
<feature type="domain" description="D-isomer specific 2-hydroxyacid dehydrogenase NAD-binding" evidence="5">
    <location>
        <begin position="107"/>
        <end position="286"/>
    </location>
</feature>
<dbReference type="RefSeq" id="WP_091903867.1">
    <property type="nucleotide sequence ID" value="NZ_FNLO01000001.1"/>
</dbReference>
<dbReference type="CDD" id="cd05301">
    <property type="entry name" value="GDH"/>
    <property type="match status" value="1"/>
</dbReference>
<comment type="similarity">
    <text evidence="1 3">Belongs to the D-isomer specific 2-hydroxyacid dehydrogenase family.</text>
</comment>
<evidence type="ECO:0000313" key="7">
    <source>
        <dbReference type="Proteomes" id="UP000243719"/>
    </source>
</evidence>
<dbReference type="STRING" id="1770053.SAMN05216551_101315"/>
<dbReference type="GO" id="GO:0030267">
    <property type="term" value="F:glyoxylate reductase (NADPH) activity"/>
    <property type="evidence" value="ECO:0007669"/>
    <property type="project" value="TreeGrafter"/>
</dbReference>
<dbReference type="Proteomes" id="UP000243719">
    <property type="component" value="Unassembled WGS sequence"/>
</dbReference>
<dbReference type="InterPro" id="IPR029753">
    <property type="entry name" value="D-isomer_DH_CS"/>
</dbReference>
<organism evidence="6 7">
    <name type="scientific">Chitinasiproducens palmae</name>
    <dbReference type="NCBI Taxonomy" id="1770053"/>
    <lineage>
        <taxon>Bacteria</taxon>
        <taxon>Pseudomonadati</taxon>
        <taxon>Pseudomonadota</taxon>
        <taxon>Betaproteobacteria</taxon>
        <taxon>Burkholderiales</taxon>
        <taxon>Burkholderiaceae</taxon>
        <taxon>Chitinasiproducens</taxon>
    </lineage>
</organism>
<dbReference type="SUPFAM" id="SSF51735">
    <property type="entry name" value="NAD(P)-binding Rossmann-fold domains"/>
    <property type="match status" value="1"/>
</dbReference>
<accession>A0A1H2PJ93</accession>
<keyword evidence="7" id="KW-1185">Reference proteome</keyword>
<evidence type="ECO:0000256" key="1">
    <source>
        <dbReference type="ARBA" id="ARBA00005854"/>
    </source>
</evidence>
<dbReference type="OrthoDB" id="9805416at2"/>
<gene>
    <name evidence="6" type="ORF">SAMN05216551_101315</name>
</gene>
<dbReference type="PROSITE" id="PS00671">
    <property type="entry name" value="D_2_HYDROXYACID_DH_3"/>
    <property type="match status" value="1"/>
</dbReference>
<dbReference type="Gene3D" id="3.40.50.720">
    <property type="entry name" value="NAD(P)-binding Rossmann-like Domain"/>
    <property type="match status" value="2"/>
</dbReference>
<proteinExistence type="inferred from homology"/>